<evidence type="ECO:0000313" key="2">
    <source>
        <dbReference type="Proteomes" id="UP000191672"/>
    </source>
</evidence>
<dbReference type="EMBL" id="MDYN01000017">
    <property type="protein sequence ID" value="OQD83252.1"/>
    <property type="molecule type" value="Genomic_DNA"/>
</dbReference>
<name>A0A1V6Q307_9EURO</name>
<accession>A0A1V6Q307</accession>
<dbReference type="AlphaFoldDB" id="A0A1V6Q307"/>
<gene>
    <name evidence="1" type="ORF">PENANT_c017G07041</name>
</gene>
<reference evidence="2" key="1">
    <citation type="journal article" date="2017" name="Nat. Microbiol.">
        <title>Global analysis of biosynthetic gene clusters reveals vast potential of secondary metabolite production in Penicillium species.</title>
        <authorList>
            <person name="Nielsen J.C."/>
            <person name="Grijseels S."/>
            <person name="Prigent S."/>
            <person name="Ji B."/>
            <person name="Dainat J."/>
            <person name="Nielsen K.F."/>
            <person name="Frisvad J.C."/>
            <person name="Workman M."/>
            <person name="Nielsen J."/>
        </authorList>
    </citation>
    <scope>NUCLEOTIDE SEQUENCE [LARGE SCALE GENOMIC DNA]</scope>
    <source>
        <strain evidence="2">IBT 31811</strain>
    </source>
</reference>
<organism evidence="1 2">
    <name type="scientific">Penicillium antarcticum</name>
    <dbReference type="NCBI Taxonomy" id="416450"/>
    <lineage>
        <taxon>Eukaryota</taxon>
        <taxon>Fungi</taxon>
        <taxon>Dikarya</taxon>
        <taxon>Ascomycota</taxon>
        <taxon>Pezizomycotina</taxon>
        <taxon>Eurotiomycetes</taxon>
        <taxon>Eurotiomycetidae</taxon>
        <taxon>Eurotiales</taxon>
        <taxon>Aspergillaceae</taxon>
        <taxon>Penicillium</taxon>
    </lineage>
</organism>
<sequence length="84" mass="8731">MPTEARFEVLLIVGINSAGLALTDTAEHAQLLHPSSVHWSGSAADLTMAKSFSAPGAECPSEFLSALTMGGDRDPESLDKSSIS</sequence>
<dbReference type="Proteomes" id="UP000191672">
    <property type="component" value="Unassembled WGS sequence"/>
</dbReference>
<protein>
    <submittedName>
        <fullName evidence="1">Uncharacterized protein</fullName>
    </submittedName>
</protein>
<keyword evidence="2" id="KW-1185">Reference proteome</keyword>
<evidence type="ECO:0000313" key="1">
    <source>
        <dbReference type="EMBL" id="OQD83252.1"/>
    </source>
</evidence>
<comment type="caution">
    <text evidence="1">The sequence shown here is derived from an EMBL/GenBank/DDBJ whole genome shotgun (WGS) entry which is preliminary data.</text>
</comment>
<proteinExistence type="predicted"/>